<evidence type="ECO:0000256" key="2">
    <source>
        <dbReference type="SAM" id="Phobius"/>
    </source>
</evidence>
<dbReference type="EMBL" id="OV696686">
    <property type="protein sequence ID" value="CAH1229839.1"/>
    <property type="molecule type" value="Genomic_DNA"/>
</dbReference>
<dbReference type="AlphaFoldDB" id="A0A8J9YMW7"/>
<protein>
    <submittedName>
        <fullName evidence="5">Hypp253 protein</fullName>
    </submittedName>
</protein>
<evidence type="ECO:0000313" key="5">
    <source>
        <dbReference type="EMBL" id="CAH1229839.1"/>
    </source>
</evidence>
<accession>A0A8J9YMW7</accession>
<keyword evidence="2" id="KW-1133">Transmembrane helix</keyword>
<evidence type="ECO:0000259" key="4">
    <source>
        <dbReference type="Pfam" id="PF01926"/>
    </source>
</evidence>
<keyword evidence="2" id="KW-0812">Transmembrane</keyword>
<gene>
    <name evidence="5" type="primary">Hypp253</name>
    <name evidence="5" type="ORF">BLAG_LOCUS907</name>
</gene>
<dbReference type="GO" id="GO:0005525">
    <property type="term" value="F:GTP binding"/>
    <property type="evidence" value="ECO:0007669"/>
    <property type="project" value="InterPro"/>
</dbReference>
<feature type="region of interest" description="Disordered" evidence="1">
    <location>
        <begin position="90"/>
        <end position="113"/>
    </location>
</feature>
<name>A0A8J9YMW7_BRALA</name>
<organism evidence="5 6">
    <name type="scientific">Branchiostoma lanceolatum</name>
    <name type="common">Common lancelet</name>
    <name type="synonym">Amphioxus lanceolatum</name>
    <dbReference type="NCBI Taxonomy" id="7740"/>
    <lineage>
        <taxon>Eukaryota</taxon>
        <taxon>Metazoa</taxon>
        <taxon>Chordata</taxon>
        <taxon>Cephalochordata</taxon>
        <taxon>Leptocardii</taxon>
        <taxon>Amphioxiformes</taxon>
        <taxon>Branchiostomatidae</taxon>
        <taxon>Branchiostoma</taxon>
    </lineage>
</organism>
<dbReference type="Gene3D" id="3.40.50.1820">
    <property type="entry name" value="alpha/beta hydrolase"/>
    <property type="match status" value="1"/>
</dbReference>
<keyword evidence="2" id="KW-0472">Membrane</keyword>
<dbReference type="InterPro" id="IPR027417">
    <property type="entry name" value="P-loop_NTPase"/>
</dbReference>
<feature type="compositionally biased region" description="Low complexity" evidence="1">
    <location>
        <begin position="9"/>
        <end position="20"/>
    </location>
</feature>
<dbReference type="InterPro" id="IPR006073">
    <property type="entry name" value="GTP-bd"/>
</dbReference>
<keyword evidence="6" id="KW-1185">Reference proteome</keyword>
<dbReference type="OrthoDB" id="5960337at2759"/>
<feature type="transmembrane region" description="Helical" evidence="2">
    <location>
        <begin position="757"/>
        <end position="779"/>
    </location>
</feature>
<feature type="region of interest" description="Disordered" evidence="1">
    <location>
        <begin position="1"/>
        <end position="20"/>
    </location>
</feature>
<feature type="domain" description="G" evidence="4">
    <location>
        <begin position="889"/>
        <end position="974"/>
    </location>
</feature>
<dbReference type="SUPFAM" id="SSF52540">
    <property type="entry name" value="P-loop containing nucleoside triphosphate hydrolases"/>
    <property type="match status" value="1"/>
</dbReference>
<reference evidence="5" key="1">
    <citation type="submission" date="2022-01" db="EMBL/GenBank/DDBJ databases">
        <authorList>
            <person name="Braso-Vives M."/>
        </authorList>
    </citation>
    <scope>NUCLEOTIDE SEQUENCE</scope>
</reference>
<dbReference type="PANTHER" id="PTHR14143:SF1">
    <property type="entry name" value="IRG-TYPE G DOMAIN-CONTAINING PROTEIN"/>
    <property type="match status" value="1"/>
</dbReference>
<proteinExistence type="predicted"/>
<dbReference type="GO" id="GO:0006629">
    <property type="term" value="P:lipid metabolic process"/>
    <property type="evidence" value="ECO:0007669"/>
    <property type="project" value="InterPro"/>
</dbReference>
<feature type="transmembrane region" description="Helical" evidence="2">
    <location>
        <begin position="724"/>
        <end position="751"/>
    </location>
</feature>
<dbReference type="CDD" id="cd00882">
    <property type="entry name" value="Ras_like_GTPase"/>
    <property type="match status" value="1"/>
</dbReference>
<dbReference type="PANTHER" id="PTHR14143">
    <property type="entry name" value="INTERFERON-INDUCIBLE GTPASE FAMILY MEMBER"/>
    <property type="match status" value="1"/>
</dbReference>
<feature type="domain" description="Fungal lipase-type" evidence="3">
    <location>
        <begin position="179"/>
        <end position="320"/>
    </location>
</feature>
<dbReference type="Gene3D" id="3.40.50.300">
    <property type="entry name" value="P-loop containing nucleotide triphosphate hydrolases"/>
    <property type="match status" value="1"/>
</dbReference>
<dbReference type="InterPro" id="IPR029058">
    <property type="entry name" value="AB_hydrolase_fold"/>
</dbReference>
<evidence type="ECO:0000313" key="6">
    <source>
        <dbReference type="Proteomes" id="UP000838412"/>
    </source>
</evidence>
<dbReference type="Pfam" id="PF01764">
    <property type="entry name" value="Lipase_3"/>
    <property type="match status" value="1"/>
</dbReference>
<sequence>MSAGENKMASAGSTESSSTAVFVYPETGLRRKLRLKDATPKRLKQALKLPRYPDVLVDMEQDEAIFLDGDGIDSLFADLLANKEYEVQVEDAADTTDETSKKAPASAMPPRLSDKVGMDDIQRAMMCCQAIYQDGPERVVQFLNKPENLCLHNFGEVCVSRHGRLTYMLAETDDKDDLFIAFRGTQSYEDILSDLSIWQGSGTQGESAMGGKCHAGFLNLASCFPVDPILRKYVYSRDGDNYARIVVCGHSMGGAVAHIVTLNMLADLKRCGRDTDKVMSIAIGAPFFGDCEMRNYAEKHDLSDNLLTIVNQNDPVPRLLQLAEAFQCAKEVGTKKVQGVVKKALPTMRMSLQALSYTGIGGQALATAATAIASVDQLPAYLEYISQSLGSYAQALDDILKYTPLGWYMLITHYRPPGAGQKNQWHVSYIEAAEEVGQAMKEVGKMQWSVDRMNEHKISEYATVYPKTTVLGQPTKFDIELEVVRKSLDTSGLREKKPREVVQENPFKLTIDDVSLTMVGAEGSNKQTKLRIVVTGQNLKFFSLPEKPFTGIPADMTKGIETKVDADEVTLECELEANKLVDPVPKVHFTTHFEEKEISINTKQVKEAKGLTLSECVVNDLSPAQLVKAIQRSLSNILIMERASDRKKATDSDATLKLLIRLDAERKSVREGKDELKLKKMIDDAKTLDDLMENKDLYRVVGEILTEFGQYLEVKYPKRLAHMLMATFIGLVTIAGVVATGGGAAIFFGAIALGSGAGIGIGAGGAAVGFAGAGLNVWYQRQFRDYEQNYKAILRMLIKELPEPPRKQEGNINADDGTVYSLERALYTKYEGCGFLNKPIDEVMALDPFEDSPKLMDATEKSQREVLRRCQMACDLFAIRQILRKSCFVGLFGPQNAGKSTLIEKTWGVKVKERGFHIHTWSPDLYNVKGTDRMVIIDFPGTTTIDDQVANLANNCGGLSSILVLVMPFQGDSSTDHIAQLDKANKLAEDFDCSILLCISHCGRFKDILKDKEIVDELRANYTKHLKIDPANILFTELVETDVMEGRGVVGPEGVRTWLKDWLIKYDVFEEGDKELYAAINMTTG</sequence>
<dbReference type="SUPFAM" id="SSF53474">
    <property type="entry name" value="alpha/beta-Hydrolases"/>
    <property type="match status" value="1"/>
</dbReference>
<evidence type="ECO:0000256" key="1">
    <source>
        <dbReference type="SAM" id="MobiDB-lite"/>
    </source>
</evidence>
<dbReference type="Pfam" id="PF01926">
    <property type="entry name" value="MMR_HSR1"/>
    <property type="match status" value="1"/>
</dbReference>
<evidence type="ECO:0000259" key="3">
    <source>
        <dbReference type="Pfam" id="PF01764"/>
    </source>
</evidence>
<dbReference type="InterPro" id="IPR002921">
    <property type="entry name" value="Fungal_lipase-type"/>
</dbReference>
<dbReference type="Proteomes" id="UP000838412">
    <property type="component" value="Chromosome 1"/>
</dbReference>
<dbReference type="CDD" id="cd00519">
    <property type="entry name" value="Lipase_3"/>
    <property type="match status" value="1"/>
</dbReference>